<reference evidence="2" key="1">
    <citation type="submission" date="2025-08" db="UniProtKB">
        <authorList>
            <consortium name="RefSeq"/>
        </authorList>
    </citation>
    <scope>IDENTIFICATION</scope>
    <source>
        <strain evidence="2">J_2021</strain>
        <tissue evidence="2">Erythrocytes</tissue>
    </source>
</reference>
<evidence type="ECO:0000313" key="2">
    <source>
        <dbReference type="RefSeq" id="XP_041442529.1"/>
    </source>
</evidence>
<dbReference type="Proteomes" id="UP000186698">
    <property type="component" value="Chromosome 3L"/>
</dbReference>
<protein>
    <submittedName>
        <fullName evidence="2">Uncharacterized protein LOC121401523 isoform X1</fullName>
    </submittedName>
</protein>
<organism evidence="1 2">
    <name type="scientific">Xenopus laevis</name>
    <name type="common">African clawed frog</name>
    <dbReference type="NCBI Taxonomy" id="8355"/>
    <lineage>
        <taxon>Eukaryota</taxon>
        <taxon>Metazoa</taxon>
        <taxon>Chordata</taxon>
        <taxon>Craniata</taxon>
        <taxon>Vertebrata</taxon>
        <taxon>Euteleostomi</taxon>
        <taxon>Amphibia</taxon>
        <taxon>Batrachia</taxon>
        <taxon>Anura</taxon>
        <taxon>Pipoidea</taxon>
        <taxon>Pipidae</taxon>
        <taxon>Xenopodinae</taxon>
        <taxon>Xenopus</taxon>
        <taxon>Xenopus</taxon>
    </lineage>
</organism>
<dbReference type="RefSeq" id="XP_041442529.1">
    <property type="nucleotide sequence ID" value="XM_041586595.1"/>
</dbReference>
<keyword evidence="1" id="KW-1185">Reference proteome</keyword>
<proteinExistence type="predicted"/>
<dbReference type="KEGG" id="xla:121401523"/>
<accession>A0A8J1ML84</accession>
<dbReference type="GeneID" id="121401523"/>
<name>A0A8J1ML84_XENLA</name>
<sequence>MKVWLQETTTDGDLTLRESCLCEGIRCLRYTIAVKFQLNCSLTPFILLKSKSHAVLLYQDLSIFPFTGGAVQWASGVRWISWTEPCYLAYQKSQNERSR</sequence>
<evidence type="ECO:0000313" key="1">
    <source>
        <dbReference type="Proteomes" id="UP000186698"/>
    </source>
</evidence>
<dbReference type="AlphaFoldDB" id="A0A8J1ML84"/>
<gene>
    <name evidence="2" type="primary">LOC121401523</name>
</gene>